<dbReference type="AlphaFoldDB" id="B8JH85"/>
<protein>
    <recommendedName>
        <fullName evidence="3">Bacteriophage lambda Replication protein O N-terminal domain-containing protein</fullName>
    </recommendedName>
</protein>
<evidence type="ECO:0000313" key="2">
    <source>
        <dbReference type="Proteomes" id="UP000007089"/>
    </source>
</evidence>
<dbReference type="KEGG" id="acp:A2cp1_1443"/>
<reference evidence="1" key="1">
    <citation type="submission" date="2009-01" db="EMBL/GenBank/DDBJ databases">
        <title>Complete sequence of Anaeromyxobacter dehalogenans 2CP-1.</title>
        <authorList>
            <consortium name="US DOE Joint Genome Institute"/>
            <person name="Lucas S."/>
            <person name="Copeland A."/>
            <person name="Lapidus A."/>
            <person name="Glavina del Rio T."/>
            <person name="Dalin E."/>
            <person name="Tice H."/>
            <person name="Bruce D."/>
            <person name="Goodwin L."/>
            <person name="Pitluck S."/>
            <person name="Saunders E."/>
            <person name="Brettin T."/>
            <person name="Detter J.C."/>
            <person name="Han C."/>
            <person name="Larimer F."/>
            <person name="Land M."/>
            <person name="Hauser L."/>
            <person name="Kyrpides N."/>
            <person name="Ovchinnikova G."/>
            <person name="Beliaev A.S."/>
            <person name="Richardson P."/>
        </authorList>
    </citation>
    <scope>NUCLEOTIDE SEQUENCE</scope>
    <source>
        <strain evidence="1">2CP-1</strain>
    </source>
</reference>
<evidence type="ECO:0000313" key="1">
    <source>
        <dbReference type="EMBL" id="ACL64787.1"/>
    </source>
</evidence>
<organism evidence="1 2">
    <name type="scientific">Anaeromyxobacter dehalogenans (strain ATCC BAA-258 / DSM 21875 / 2CP-1)</name>
    <dbReference type="NCBI Taxonomy" id="455488"/>
    <lineage>
        <taxon>Bacteria</taxon>
        <taxon>Pseudomonadati</taxon>
        <taxon>Myxococcota</taxon>
        <taxon>Myxococcia</taxon>
        <taxon>Myxococcales</taxon>
        <taxon>Cystobacterineae</taxon>
        <taxon>Anaeromyxobacteraceae</taxon>
        <taxon>Anaeromyxobacter</taxon>
    </lineage>
</organism>
<dbReference type="EMBL" id="CP001359">
    <property type="protein sequence ID" value="ACL64787.1"/>
    <property type="molecule type" value="Genomic_DNA"/>
</dbReference>
<dbReference type="Proteomes" id="UP000007089">
    <property type="component" value="Chromosome"/>
</dbReference>
<keyword evidence="2" id="KW-1185">Reference proteome</keyword>
<proteinExistence type="predicted"/>
<sequence length="249" mass="26766">MARADRFYRGVRGSAALATRPLAAGAIAAEALEPGEMRRLPFEGELLGAARVRSGFVAIPLDAFDAAALALEAEEQAAYLHLLRLSFGEGRNWCRAAKRDLMARLRLSERRLLRVLDALVEKRFARPLHRDNRGTLWRVYLPREAAGRAPGDEVLLGRAMPAALPVRAPDVPAPVRAPAPPPPPAATGPEAALACALRDARGEDGPDALGRALRDVRDLLAEGHSASRIAAAIDTVRRRAVRAAQKGQP</sequence>
<dbReference type="HOGENOM" id="CLU_1114032_0_0_7"/>
<accession>B8JH85</accession>
<gene>
    <name evidence="1" type="ordered locus">A2cp1_1443</name>
</gene>
<evidence type="ECO:0008006" key="3">
    <source>
        <dbReference type="Google" id="ProtNLM"/>
    </source>
</evidence>
<name>B8JH85_ANAD2</name>
<dbReference type="RefSeq" id="WP_012632738.1">
    <property type="nucleotide sequence ID" value="NC_011891.1"/>
</dbReference>